<accession>A0A452XIU4</accession>
<evidence type="ECO:0000313" key="2">
    <source>
        <dbReference type="EnsemblPlants" id="AET1Gv20016700.1"/>
    </source>
</evidence>
<evidence type="ECO:0000256" key="1">
    <source>
        <dbReference type="SAM" id="MobiDB-lite"/>
    </source>
</evidence>
<feature type="compositionally biased region" description="Basic and acidic residues" evidence="1">
    <location>
        <begin position="29"/>
        <end position="39"/>
    </location>
</feature>
<dbReference type="EnsemblPlants" id="AET1Gv20016700.1">
    <property type="protein sequence ID" value="AET1Gv20016700.1"/>
    <property type="gene ID" value="AET1Gv20016700"/>
</dbReference>
<feature type="region of interest" description="Disordered" evidence="1">
    <location>
        <begin position="29"/>
        <end position="69"/>
    </location>
</feature>
<dbReference type="AlphaFoldDB" id="A0A452XIU4"/>
<reference evidence="2" key="4">
    <citation type="submission" date="2019-03" db="UniProtKB">
        <authorList>
            <consortium name="EnsemblPlants"/>
        </authorList>
    </citation>
    <scope>IDENTIFICATION</scope>
</reference>
<protein>
    <submittedName>
        <fullName evidence="2">Uncharacterized protein</fullName>
    </submittedName>
</protein>
<dbReference type="Gramene" id="AET1Gv20016700.1">
    <property type="protein sequence ID" value="AET1Gv20016700.1"/>
    <property type="gene ID" value="AET1Gv20016700"/>
</dbReference>
<reference evidence="3" key="2">
    <citation type="journal article" date="2017" name="Nat. Plants">
        <title>The Aegilops tauschii genome reveals multiple impacts of transposons.</title>
        <authorList>
            <person name="Zhao G."/>
            <person name="Zou C."/>
            <person name="Li K."/>
            <person name="Wang K."/>
            <person name="Li T."/>
            <person name="Gao L."/>
            <person name="Zhang X."/>
            <person name="Wang H."/>
            <person name="Yang Z."/>
            <person name="Liu X."/>
            <person name="Jiang W."/>
            <person name="Mao L."/>
            <person name="Kong X."/>
            <person name="Jiao Y."/>
            <person name="Jia J."/>
        </authorList>
    </citation>
    <scope>NUCLEOTIDE SEQUENCE [LARGE SCALE GENOMIC DNA]</scope>
    <source>
        <strain evidence="3">cv. AL8/78</strain>
    </source>
</reference>
<proteinExistence type="predicted"/>
<keyword evidence="3" id="KW-1185">Reference proteome</keyword>
<reference evidence="2" key="3">
    <citation type="journal article" date="2017" name="Nature">
        <title>Genome sequence of the progenitor of the wheat D genome Aegilops tauschii.</title>
        <authorList>
            <person name="Luo M.C."/>
            <person name="Gu Y.Q."/>
            <person name="Puiu D."/>
            <person name="Wang H."/>
            <person name="Twardziok S.O."/>
            <person name="Deal K.R."/>
            <person name="Huo N."/>
            <person name="Zhu T."/>
            <person name="Wang L."/>
            <person name="Wang Y."/>
            <person name="McGuire P.E."/>
            <person name="Liu S."/>
            <person name="Long H."/>
            <person name="Ramasamy R.K."/>
            <person name="Rodriguez J.C."/>
            <person name="Van S.L."/>
            <person name="Yuan L."/>
            <person name="Wang Z."/>
            <person name="Xia Z."/>
            <person name="Xiao L."/>
            <person name="Anderson O.D."/>
            <person name="Ouyang S."/>
            <person name="Liang Y."/>
            <person name="Zimin A.V."/>
            <person name="Pertea G."/>
            <person name="Qi P."/>
            <person name="Bennetzen J.L."/>
            <person name="Dai X."/>
            <person name="Dawson M.W."/>
            <person name="Muller H.G."/>
            <person name="Kugler K."/>
            <person name="Rivarola-Duarte L."/>
            <person name="Spannagl M."/>
            <person name="Mayer K.F.X."/>
            <person name="Lu F.H."/>
            <person name="Bevan M.W."/>
            <person name="Leroy P."/>
            <person name="Li P."/>
            <person name="You F.M."/>
            <person name="Sun Q."/>
            <person name="Liu Z."/>
            <person name="Lyons E."/>
            <person name="Wicker T."/>
            <person name="Salzberg S.L."/>
            <person name="Devos K.M."/>
            <person name="Dvorak J."/>
        </authorList>
    </citation>
    <scope>NUCLEOTIDE SEQUENCE [LARGE SCALE GENOMIC DNA]</scope>
    <source>
        <strain evidence="2">cv. AL8/78</strain>
    </source>
</reference>
<organism evidence="2 3">
    <name type="scientific">Aegilops tauschii subsp. strangulata</name>
    <name type="common">Goatgrass</name>
    <dbReference type="NCBI Taxonomy" id="200361"/>
    <lineage>
        <taxon>Eukaryota</taxon>
        <taxon>Viridiplantae</taxon>
        <taxon>Streptophyta</taxon>
        <taxon>Embryophyta</taxon>
        <taxon>Tracheophyta</taxon>
        <taxon>Spermatophyta</taxon>
        <taxon>Magnoliopsida</taxon>
        <taxon>Liliopsida</taxon>
        <taxon>Poales</taxon>
        <taxon>Poaceae</taxon>
        <taxon>BOP clade</taxon>
        <taxon>Pooideae</taxon>
        <taxon>Triticodae</taxon>
        <taxon>Triticeae</taxon>
        <taxon>Triticinae</taxon>
        <taxon>Aegilops</taxon>
    </lineage>
</organism>
<evidence type="ECO:0000313" key="3">
    <source>
        <dbReference type="Proteomes" id="UP000015105"/>
    </source>
</evidence>
<sequence length="69" mass="7735">HARGLFLEMFASNLVSTHNRFLSSCVSGRSERWRSDPPPRCRGRVVRGGAQEGEVVPPRPRRRAPCGHP</sequence>
<name>A0A452XIU4_AEGTS</name>
<dbReference type="Proteomes" id="UP000015105">
    <property type="component" value="Chromosome 1D"/>
</dbReference>
<reference evidence="2" key="5">
    <citation type="journal article" date="2021" name="G3 (Bethesda)">
        <title>Aegilops tauschii genome assembly Aet v5.0 features greater sequence contiguity and improved annotation.</title>
        <authorList>
            <person name="Wang L."/>
            <person name="Zhu T."/>
            <person name="Rodriguez J.C."/>
            <person name="Deal K.R."/>
            <person name="Dubcovsky J."/>
            <person name="McGuire P.E."/>
            <person name="Lux T."/>
            <person name="Spannagl M."/>
            <person name="Mayer K.F.X."/>
            <person name="Baldrich P."/>
            <person name="Meyers B.C."/>
            <person name="Huo N."/>
            <person name="Gu Y.Q."/>
            <person name="Zhou H."/>
            <person name="Devos K.M."/>
            <person name="Bennetzen J.L."/>
            <person name="Unver T."/>
            <person name="Budak H."/>
            <person name="Gulick P.J."/>
            <person name="Galiba G."/>
            <person name="Kalapos B."/>
            <person name="Nelson D.R."/>
            <person name="Li P."/>
            <person name="You F.M."/>
            <person name="Luo M.C."/>
            <person name="Dvorak J."/>
        </authorList>
    </citation>
    <scope>NUCLEOTIDE SEQUENCE [LARGE SCALE GENOMIC DNA]</scope>
    <source>
        <strain evidence="2">cv. AL8/78</strain>
    </source>
</reference>
<reference evidence="3" key="1">
    <citation type="journal article" date="2014" name="Science">
        <title>Ancient hybridizations among the ancestral genomes of bread wheat.</title>
        <authorList>
            <consortium name="International Wheat Genome Sequencing Consortium,"/>
            <person name="Marcussen T."/>
            <person name="Sandve S.R."/>
            <person name="Heier L."/>
            <person name="Spannagl M."/>
            <person name="Pfeifer M."/>
            <person name="Jakobsen K.S."/>
            <person name="Wulff B.B."/>
            <person name="Steuernagel B."/>
            <person name="Mayer K.F."/>
            <person name="Olsen O.A."/>
        </authorList>
    </citation>
    <scope>NUCLEOTIDE SEQUENCE [LARGE SCALE GENOMIC DNA]</scope>
    <source>
        <strain evidence="3">cv. AL8/78</strain>
    </source>
</reference>
<feature type="compositionally biased region" description="Basic residues" evidence="1">
    <location>
        <begin position="59"/>
        <end position="69"/>
    </location>
</feature>